<dbReference type="EMBL" id="BK014884">
    <property type="protein sequence ID" value="DAD80502.1"/>
    <property type="molecule type" value="Genomic_DNA"/>
</dbReference>
<organism evidence="1">
    <name type="scientific">Siphoviridae sp. ctYh54</name>
    <dbReference type="NCBI Taxonomy" id="2826379"/>
    <lineage>
        <taxon>Viruses</taxon>
        <taxon>Duplodnaviria</taxon>
        <taxon>Heunggongvirae</taxon>
        <taxon>Uroviricota</taxon>
        <taxon>Caudoviricetes</taxon>
    </lineage>
</organism>
<protein>
    <submittedName>
        <fullName evidence="1">Uncharacterized protein</fullName>
    </submittedName>
</protein>
<reference evidence="1" key="1">
    <citation type="journal article" date="2021" name="Proc. Natl. Acad. Sci. U.S.A.">
        <title>A Catalog of Tens of Thousands of Viruses from Human Metagenomes Reveals Hidden Associations with Chronic Diseases.</title>
        <authorList>
            <person name="Tisza M.J."/>
            <person name="Buck C.B."/>
        </authorList>
    </citation>
    <scope>NUCLEOTIDE SEQUENCE</scope>
    <source>
        <strain evidence="1">CtYh54</strain>
    </source>
</reference>
<accession>A0A8S5ME35</accession>
<evidence type="ECO:0000313" key="1">
    <source>
        <dbReference type="EMBL" id="DAD80502.1"/>
    </source>
</evidence>
<proteinExistence type="predicted"/>
<sequence>MATIKELKAKINHNFKQISATPPEIICIYKDHVIIKYEERDFETGCATKDYLYTLVDYDGTQITPISYCDVELCKRVIDMGDVKNLDKIQAIVNAYNLEKAYIRHAV</sequence>
<name>A0A8S5ME35_9CAUD</name>